<sequence length="241" mass="26679">MSNNPFPIVDFAPFLDGSAKQQAADKLLGSFKSYGFFYLTNFGISNEEVQEMFDLGFHWKAGFWQYNTAYNMNGAGPGVHWAPSMGWAQNVPANFNPYKRVPRPASPSYRRTQLTDNGLGFGEHGPCKRSLSTHASPSTSAIHLLKLTLEKLALLSGIPLSVVRKVFFEENLMFDGNVTREVVGGLSCGVVTKECRTGRRMHMASVLTLPRILIGDSDGYSSMDDPTRELNITLQLHRLGV</sequence>
<evidence type="ECO:0000313" key="2">
    <source>
        <dbReference type="EMBL" id="KAG1794447.1"/>
    </source>
</evidence>
<evidence type="ECO:0000313" key="3">
    <source>
        <dbReference type="Proteomes" id="UP000719766"/>
    </source>
</evidence>
<dbReference type="Gene3D" id="2.60.120.330">
    <property type="entry name" value="B-lactam Antibiotic, Isopenicillin N Synthase, Chain"/>
    <property type="match status" value="1"/>
</dbReference>
<protein>
    <recommendedName>
        <fullName evidence="1">Non-haem dioxygenase N-terminal domain-containing protein</fullName>
    </recommendedName>
</protein>
<dbReference type="GeneID" id="64593857"/>
<dbReference type="InterPro" id="IPR027443">
    <property type="entry name" value="IPNS-like_sf"/>
</dbReference>
<dbReference type="Pfam" id="PF14226">
    <property type="entry name" value="DIOX_N"/>
    <property type="match status" value="1"/>
</dbReference>
<dbReference type="OrthoDB" id="288590at2759"/>
<dbReference type="RefSeq" id="XP_041160614.1">
    <property type="nucleotide sequence ID" value="XM_041300093.1"/>
</dbReference>
<keyword evidence="3" id="KW-1185">Reference proteome</keyword>
<proteinExistence type="predicted"/>
<dbReference type="EMBL" id="JABBWE010000026">
    <property type="protein sequence ID" value="KAG1794447.1"/>
    <property type="molecule type" value="Genomic_DNA"/>
</dbReference>
<dbReference type="Proteomes" id="UP000719766">
    <property type="component" value="Unassembled WGS sequence"/>
</dbReference>
<feature type="domain" description="Non-haem dioxygenase N-terminal" evidence="1">
    <location>
        <begin position="7"/>
        <end position="55"/>
    </location>
</feature>
<comment type="caution">
    <text evidence="2">The sequence shown here is derived from an EMBL/GenBank/DDBJ whole genome shotgun (WGS) entry which is preliminary data.</text>
</comment>
<dbReference type="SUPFAM" id="SSF51197">
    <property type="entry name" value="Clavaminate synthase-like"/>
    <property type="match status" value="1"/>
</dbReference>
<gene>
    <name evidence="2" type="ORF">HD556DRAFT_1308144</name>
</gene>
<dbReference type="AlphaFoldDB" id="A0A9P7DHE6"/>
<organism evidence="2 3">
    <name type="scientific">Suillus plorans</name>
    <dbReference type="NCBI Taxonomy" id="116603"/>
    <lineage>
        <taxon>Eukaryota</taxon>
        <taxon>Fungi</taxon>
        <taxon>Dikarya</taxon>
        <taxon>Basidiomycota</taxon>
        <taxon>Agaricomycotina</taxon>
        <taxon>Agaricomycetes</taxon>
        <taxon>Agaricomycetidae</taxon>
        <taxon>Boletales</taxon>
        <taxon>Suillineae</taxon>
        <taxon>Suillaceae</taxon>
        <taxon>Suillus</taxon>
    </lineage>
</organism>
<name>A0A9P7DHE6_9AGAM</name>
<accession>A0A9P7DHE6</accession>
<dbReference type="InterPro" id="IPR026992">
    <property type="entry name" value="DIOX_N"/>
</dbReference>
<reference evidence="2" key="1">
    <citation type="journal article" date="2020" name="New Phytol.">
        <title>Comparative genomics reveals dynamic genome evolution in host specialist ectomycorrhizal fungi.</title>
        <authorList>
            <person name="Lofgren L.A."/>
            <person name="Nguyen N.H."/>
            <person name="Vilgalys R."/>
            <person name="Ruytinx J."/>
            <person name="Liao H.L."/>
            <person name="Branco S."/>
            <person name="Kuo A."/>
            <person name="LaButti K."/>
            <person name="Lipzen A."/>
            <person name="Andreopoulos W."/>
            <person name="Pangilinan J."/>
            <person name="Riley R."/>
            <person name="Hundley H."/>
            <person name="Na H."/>
            <person name="Barry K."/>
            <person name="Grigoriev I.V."/>
            <person name="Stajich J.E."/>
            <person name="Kennedy P.G."/>
        </authorList>
    </citation>
    <scope>NUCLEOTIDE SEQUENCE</scope>
    <source>
        <strain evidence="2">S12</strain>
    </source>
</reference>
<evidence type="ECO:0000259" key="1">
    <source>
        <dbReference type="Pfam" id="PF14226"/>
    </source>
</evidence>